<proteinExistence type="predicted"/>
<reference evidence="2 3" key="1">
    <citation type="submission" date="2017-11" db="EMBL/GenBank/DDBJ databases">
        <title>De-novo sequencing of pomegranate (Punica granatum L.) genome.</title>
        <authorList>
            <person name="Akparov Z."/>
            <person name="Amiraslanov A."/>
            <person name="Hajiyeva S."/>
            <person name="Abbasov M."/>
            <person name="Kaur K."/>
            <person name="Hamwieh A."/>
            <person name="Solovyev V."/>
            <person name="Salamov A."/>
            <person name="Braich B."/>
            <person name="Kosarev P."/>
            <person name="Mahmoud A."/>
            <person name="Hajiyev E."/>
            <person name="Babayeva S."/>
            <person name="Izzatullayeva V."/>
            <person name="Mammadov A."/>
            <person name="Mammadov A."/>
            <person name="Sharifova S."/>
            <person name="Ojaghi J."/>
            <person name="Eynullazada K."/>
            <person name="Bayramov B."/>
            <person name="Abdulazimova A."/>
            <person name="Shahmuradov I."/>
        </authorList>
    </citation>
    <scope>NUCLEOTIDE SEQUENCE [LARGE SCALE GENOMIC DNA]</scope>
    <source>
        <strain evidence="3">cv. AG2017</strain>
        <tissue evidence="2">Leaf</tissue>
    </source>
</reference>
<protein>
    <submittedName>
        <fullName evidence="2">Uncharacterized protein</fullName>
    </submittedName>
</protein>
<comment type="caution">
    <text evidence="2">The sequence shown here is derived from an EMBL/GenBank/DDBJ whole genome shotgun (WGS) entry which is preliminary data.</text>
</comment>
<gene>
    <name evidence="2" type="ORF">CRG98_022744</name>
</gene>
<organism evidence="2 3">
    <name type="scientific">Punica granatum</name>
    <name type="common">Pomegranate</name>
    <dbReference type="NCBI Taxonomy" id="22663"/>
    <lineage>
        <taxon>Eukaryota</taxon>
        <taxon>Viridiplantae</taxon>
        <taxon>Streptophyta</taxon>
        <taxon>Embryophyta</taxon>
        <taxon>Tracheophyta</taxon>
        <taxon>Spermatophyta</taxon>
        <taxon>Magnoliopsida</taxon>
        <taxon>eudicotyledons</taxon>
        <taxon>Gunneridae</taxon>
        <taxon>Pentapetalae</taxon>
        <taxon>rosids</taxon>
        <taxon>malvids</taxon>
        <taxon>Myrtales</taxon>
        <taxon>Lythraceae</taxon>
        <taxon>Punica</taxon>
    </lineage>
</organism>
<accession>A0A2I0JKV8</accession>
<feature type="region of interest" description="Disordered" evidence="1">
    <location>
        <begin position="49"/>
        <end position="68"/>
    </location>
</feature>
<dbReference type="Proteomes" id="UP000233551">
    <property type="component" value="Unassembled WGS sequence"/>
</dbReference>
<dbReference type="EMBL" id="PGOL01001565">
    <property type="protein sequence ID" value="PKI56857.1"/>
    <property type="molecule type" value="Genomic_DNA"/>
</dbReference>
<evidence type="ECO:0000256" key="1">
    <source>
        <dbReference type="SAM" id="MobiDB-lite"/>
    </source>
</evidence>
<evidence type="ECO:0000313" key="2">
    <source>
        <dbReference type="EMBL" id="PKI56857.1"/>
    </source>
</evidence>
<dbReference type="AlphaFoldDB" id="A0A2I0JKV8"/>
<keyword evidence="3" id="KW-1185">Reference proteome</keyword>
<name>A0A2I0JKV8_PUNGR</name>
<sequence length="68" mass="7955">MEMKKTKEMTPRARRELIMADPWAPQIVRESRDKVRVSIDRAFKPWKLSGDPSFLHTCSSGSTHQNKR</sequence>
<feature type="compositionally biased region" description="Polar residues" evidence="1">
    <location>
        <begin position="56"/>
        <end position="68"/>
    </location>
</feature>
<evidence type="ECO:0000313" key="3">
    <source>
        <dbReference type="Proteomes" id="UP000233551"/>
    </source>
</evidence>